<sequence>MKEHNCKEMRLFLLNPERPIKYEPVFREYYIEIKGSFNVITMAYCPWCGTKLPKELRGEFFDILDEQGIETDIGEYTKDERIPAEFRTDEWWKKRGL</sequence>
<feature type="domain" description="DUF6980" evidence="1">
    <location>
        <begin position="4"/>
        <end position="94"/>
    </location>
</feature>
<dbReference type="AlphaFoldDB" id="A0A0F3MTX2"/>
<name>A0A0F3MTX2_RICFI</name>
<comment type="caution">
    <text evidence="2">The sequence shown here is derived from an EMBL/GenBank/DDBJ whole genome shotgun (WGS) entry which is preliminary data.</text>
</comment>
<dbReference type="PATRIC" id="fig|1359196.3.peg.1462"/>
<accession>A0A0F3MTX2</accession>
<proteinExistence type="predicted"/>
<evidence type="ECO:0000313" key="2">
    <source>
        <dbReference type="EMBL" id="KJV59111.1"/>
    </source>
</evidence>
<evidence type="ECO:0000313" key="3">
    <source>
        <dbReference type="Proteomes" id="UP000033475"/>
    </source>
</evidence>
<gene>
    <name evidence="2" type="ORF">RFEPED_1511</name>
</gene>
<protein>
    <recommendedName>
        <fullName evidence="1">DUF6980 domain-containing protein</fullName>
    </recommendedName>
</protein>
<dbReference type="Proteomes" id="UP000033475">
    <property type="component" value="Unassembled WGS sequence"/>
</dbReference>
<dbReference type="RefSeq" id="WP_011271258.1">
    <property type="nucleotide sequence ID" value="NZ_LANQ01000001.1"/>
</dbReference>
<dbReference type="EMBL" id="LANQ01000001">
    <property type="protein sequence ID" value="KJV59111.1"/>
    <property type="molecule type" value="Genomic_DNA"/>
</dbReference>
<reference evidence="2 3" key="1">
    <citation type="submission" date="2015-01" db="EMBL/GenBank/DDBJ databases">
        <title>Genome Sequencing of Rickettsiales.</title>
        <authorList>
            <person name="Daugherty S.C."/>
            <person name="Su Q."/>
            <person name="Abolude K."/>
            <person name="Beier-Sexton M."/>
            <person name="Carlyon J.A."/>
            <person name="Carter R."/>
            <person name="Day N.P."/>
            <person name="Dumler S.J."/>
            <person name="Dyachenko V."/>
            <person name="Godinez A."/>
            <person name="Kurtti T.J."/>
            <person name="Lichay M."/>
            <person name="Mullins K.E."/>
            <person name="Ott S."/>
            <person name="Pappas-Brown V."/>
            <person name="Paris D.H."/>
            <person name="Patel P."/>
            <person name="Richards A.L."/>
            <person name="Sadzewicz L."/>
            <person name="Sears K."/>
            <person name="Seidman D."/>
            <person name="Sengamalay N."/>
            <person name="Stenos J."/>
            <person name="Tallon L.J."/>
            <person name="Vincent G."/>
            <person name="Fraser C.M."/>
            <person name="Munderloh U."/>
            <person name="Dunning-Hotopp J.C."/>
        </authorList>
    </citation>
    <scope>NUCLEOTIDE SEQUENCE [LARGE SCALE GENOMIC DNA]</scope>
    <source>
        <strain evidence="2 3">Pedreira</strain>
    </source>
</reference>
<dbReference type="InterPro" id="IPR053918">
    <property type="entry name" value="DUF6980"/>
</dbReference>
<organism evidence="2 3">
    <name type="scientific">Rickettsia felis str. Pedreira</name>
    <dbReference type="NCBI Taxonomy" id="1359196"/>
    <lineage>
        <taxon>Bacteria</taxon>
        <taxon>Pseudomonadati</taxon>
        <taxon>Pseudomonadota</taxon>
        <taxon>Alphaproteobacteria</taxon>
        <taxon>Rickettsiales</taxon>
        <taxon>Rickettsiaceae</taxon>
        <taxon>Rickettsieae</taxon>
        <taxon>Rickettsia</taxon>
        <taxon>spotted fever group</taxon>
    </lineage>
</organism>
<evidence type="ECO:0000259" key="1">
    <source>
        <dbReference type="Pfam" id="PF22400"/>
    </source>
</evidence>
<dbReference type="Pfam" id="PF22400">
    <property type="entry name" value="DUF6980"/>
    <property type="match status" value="1"/>
</dbReference>